<keyword evidence="3" id="KW-1185">Reference proteome</keyword>
<gene>
    <name evidence="2" type="ORF">SAMN05216355_101402</name>
</gene>
<feature type="chain" id="PRO_5039442577" evidence="1">
    <location>
        <begin position="21"/>
        <end position="450"/>
    </location>
</feature>
<sequence>MKRRRFLTGLLATAALPLLSACRLGTPSNAPTAAAGTATAASSATPAPSIPIAFADAGPLPGSDFRPESFTWLRDRYLVGSGSRTWWYGDPTAGQYWYFTAEASEPDAMKLVAMNSAETYRTLAEQPGPARILSDEIMVVDAAAHYGYVVVTAVRTGVAQDSAWQAHVVKVDLSAATVVGALPLDVDAAVGTALGNWAAALNQDGTRLGVATGRLGGACRAWAIDTESLAVVRKDPHQLGYDCFQQISGDALLTGTESSSYTEGAYPPYIVYSLESGNLLTQENNRDTYLLGNWLYWLETAYDAWRVMDVSTGEEVALTDPPPVGTLGARPTVWETGGYSVILTDSALDVRALGSPTAGLSLSADAGDAIPVSLAVHRDIVYAAYASKPHELHLIDLATGEENAVAALGGQEDGIDREPQALLVSEVGAGYFYSRGGSCTFHQATDWRDK</sequence>
<dbReference type="AlphaFoldDB" id="A0A1G9ZU84"/>
<organism evidence="2 3">
    <name type="scientific">Actinomyces ruminicola</name>
    <dbReference type="NCBI Taxonomy" id="332524"/>
    <lineage>
        <taxon>Bacteria</taxon>
        <taxon>Bacillati</taxon>
        <taxon>Actinomycetota</taxon>
        <taxon>Actinomycetes</taxon>
        <taxon>Actinomycetales</taxon>
        <taxon>Actinomycetaceae</taxon>
        <taxon>Actinomyces</taxon>
    </lineage>
</organism>
<dbReference type="PROSITE" id="PS51318">
    <property type="entry name" value="TAT"/>
    <property type="match status" value="1"/>
</dbReference>
<keyword evidence="1" id="KW-0732">Signal</keyword>
<dbReference type="InterPro" id="IPR011044">
    <property type="entry name" value="Quino_amine_DH_bsu"/>
</dbReference>
<evidence type="ECO:0000256" key="1">
    <source>
        <dbReference type="SAM" id="SignalP"/>
    </source>
</evidence>
<dbReference type="RefSeq" id="WP_143013668.1">
    <property type="nucleotide sequence ID" value="NZ_FNIM01000001.1"/>
</dbReference>
<dbReference type="PROSITE" id="PS51257">
    <property type="entry name" value="PROKAR_LIPOPROTEIN"/>
    <property type="match status" value="1"/>
</dbReference>
<dbReference type="InterPro" id="IPR006311">
    <property type="entry name" value="TAT_signal"/>
</dbReference>
<evidence type="ECO:0000313" key="2">
    <source>
        <dbReference type="EMBL" id="SDN24780.1"/>
    </source>
</evidence>
<protein>
    <submittedName>
        <fullName evidence="2">Uncharacterized protein</fullName>
    </submittedName>
</protein>
<accession>A0A1G9ZU84</accession>
<feature type="signal peptide" evidence="1">
    <location>
        <begin position="1"/>
        <end position="20"/>
    </location>
</feature>
<dbReference type="SUPFAM" id="SSF50969">
    <property type="entry name" value="YVTN repeat-like/Quinoprotein amine dehydrogenase"/>
    <property type="match status" value="1"/>
</dbReference>
<name>A0A1G9ZU84_9ACTO</name>
<dbReference type="EMBL" id="FNIM01000001">
    <property type="protein sequence ID" value="SDN24780.1"/>
    <property type="molecule type" value="Genomic_DNA"/>
</dbReference>
<dbReference type="Proteomes" id="UP000198541">
    <property type="component" value="Unassembled WGS sequence"/>
</dbReference>
<proteinExistence type="predicted"/>
<reference evidence="3" key="1">
    <citation type="submission" date="2016-10" db="EMBL/GenBank/DDBJ databases">
        <authorList>
            <person name="Varghese N."/>
            <person name="Submissions S."/>
        </authorList>
    </citation>
    <scope>NUCLEOTIDE SEQUENCE [LARGE SCALE GENOMIC DNA]</scope>
    <source>
        <strain evidence="3">DSM 27982</strain>
    </source>
</reference>
<evidence type="ECO:0000313" key="3">
    <source>
        <dbReference type="Proteomes" id="UP000198541"/>
    </source>
</evidence>